<evidence type="ECO:0000313" key="5">
    <source>
        <dbReference type="EMBL" id="PKX94983.1"/>
    </source>
</evidence>
<dbReference type="GO" id="GO:1902369">
    <property type="term" value="P:negative regulation of RNA catabolic process"/>
    <property type="evidence" value="ECO:0007669"/>
    <property type="project" value="TreeGrafter"/>
</dbReference>
<dbReference type="RefSeq" id="XP_024683578.1">
    <property type="nucleotide sequence ID" value="XM_024823986.1"/>
</dbReference>
<dbReference type="Pfam" id="PF08424">
    <property type="entry name" value="NRDE-2"/>
    <property type="match status" value="1"/>
</dbReference>
<dbReference type="VEuPathDB" id="FungiDB:P174DRAFT_403377"/>
<feature type="region of interest" description="Disordered" evidence="4">
    <location>
        <begin position="1"/>
        <end position="95"/>
    </location>
</feature>
<keyword evidence="3" id="KW-0539">Nucleus</keyword>
<comment type="caution">
    <text evidence="5">The sequence shown here is derived from an EMBL/GenBank/DDBJ whole genome shotgun (WGS) entry which is preliminary data.</text>
</comment>
<proteinExistence type="inferred from homology"/>
<dbReference type="PANTHER" id="PTHR13471">
    <property type="entry name" value="TETRATRICOPEPTIDE-LIKE HELICAL"/>
    <property type="match status" value="1"/>
</dbReference>
<feature type="compositionally biased region" description="Basic and acidic residues" evidence="4">
    <location>
        <begin position="27"/>
        <end position="46"/>
    </location>
</feature>
<dbReference type="InterPro" id="IPR013633">
    <property type="entry name" value="NRDE-2"/>
</dbReference>
<comment type="similarity">
    <text evidence="2">Belongs to the NRDE2 family.</text>
</comment>
<evidence type="ECO:0000256" key="3">
    <source>
        <dbReference type="ARBA" id="ARBA00023242"/>
    </source>
</evidence>
<dbReference type="GO" id="GO:0071013">
    <property type="term" value="C:catalytic step 2 spliceosome"/>
    <property type="evidence" value="ECO:0007669"/>
    <property type="project" value="TreeGrafter"/>
</dbReference>
<evidence type="ECO:0000256" key="4">
    <source>
        <dbReference type="SAM" id="MobiDB-lite"/>
    </source>
</evidence>
<dbReference type="STRING" id="1392255.A0A2I1CBH2"/>
<dbReference type="PANTHER" id="PTHR13471:SF0">
    <property type="entry name" value="NUCLEAR EXOSOME REGULATOR NRDE2"/>
    <property type="match status" value="1"/>
</dbReference>
<dbReference type="AlphaFoldDB" id="A0A2I1CBH2"/>
<evidence type="ECO:0000256" key="1">
    <source>
        <dbReference type="ARBA" id="ARBA00004123"/>
    </source>
</evidence>
<dbReference type="OrthoDB" id="297219at2759"/>
<name>A0A2I1CBH2_ASPN1</name>
<sequence length="1161" mass="132733">MDSSGSQEKKSIPRFASFKPPPAPPPKADRPSDRRSHEPAHRDEKSKHHSRHRSHRDRSRSRERQRERKERRPTRRDVEQRDVEPAREPARAPKPIVREREDEVSDLYVIDRKGDKYNLIYGTLHRYNVPLYHRVGRGNVLGLPTSYRIDRDTAEGDALIVKTGIPRTDAKRTKSKSAFVGLAKQRTKLLRVRKDPLLDAAAEASKDFLPLNASASRRRNGTPEDIATEDERYAYRSIHGKAKPEDDIPSDLEAVSDTDSNDGGLRVDPDEEIRSRNAELLRDVDRNPRDIEAWLRLIEHQELLLRGSERDSRALTAAERKSLADIKLSLYEKALKKVEDSPFRDVLLLGLLDEGAKLWDTKELSSQWQAVLKANSQFISLWVKYLDFRQTEFLDFTYERCFNTYLECLKLNKLGPGEQGKGHVQVYLFLRLTCFIREAGFTEHAAGLWQGILETVFFRPEDLSLARDQETLSAFLDFWESEVARIGELGAKGWRSGENALMEPKAFAPQFKVNPRSMFASWTVCEREQISNAQLPGRSLDETDEDDPYRVVIVSDLREVLPLVWDMDSADVLIDSFMYYCQLPPLKSPNNLESTSRWAGDNFLRNELMSNKEITMDDFLQNQTDGAEPSAISPLSFLHTNFIQTTDTLFADQEAWFSSLRSWTKTTMDSRSDINPDWARRTLRLLVEANPRNDDLAEYALAVELACNSKEARKYAKSLLKKRSSNLRLYNSYALIECRSGNHTAAEHVWATTLSMSKTFSHHDRVDCALLWQSWTWESLNARNIARASHLLLSIPQNSVDLKAVPGAFSETMCSATSLLKAQNSLSEAQESALVTRKARIFVACTDCLALLAYLSQSFDMTKALEAYGRAMASLSTLPERFHSFRTFTTELLHQARAKLIYYHVRTSSLYKPSQIRSLLTESISLFPHNTIFLSLFAWNESRFRIEERVREVVRDVTSETKPRPSHDGTTAQQIPITSHLFSIYTELVRPVYAGSTLHSVRAAFEKAIGDPAHMPHTGTGALTNGASNSTSTARSSLTIWKLYILFELSRNEINRAKEVFYRAIRACPWSKELVMLAFTHLRADIVRDRYKDSPRKGEGMGFDELRRVYNVLVEKELRIHVDIEEELDRLAARRLEDAAMSLGPIQMPDDAESEDERMQL</sequence>
<dbReference type="OMA" id="MRDKELH"/>
<feature type="compositionally biased region" description="Acidic residues" evidence="4">
    <location>
        <begin position="247"/>
        <end position="260"/>
    </location>
</feature>
<organism evidence="5 6">
    <name type="scientific">Aspergillus novofumigatus (strain IBT 16806)</name>
    <dbReference type="NCBI Taxonomy" id="1392255"/>
    <lineage>
        <taxon>Eukaryota</taxon>
        <taxon>Fungi</taxon>
        <taxon>Dikarya</taxon>
        <taxon>Ascomycota</taxon>
        <taxon>Pezizomycotina</taxon>
        <taxon>Eurotiomycetes</taxon>
        <taxon>Eurotiomycetidae</taxon>
        <taxon>Eurotiales</taxon>
        <taxon>Aspergillaceae</taxon>
        <taxon>Aspergillus</taxon>
        <taxon>Aspergillus subgen. Fumigati</taxon>
    </lineage>
</organism>
<keyword evidence="6" id="KW-1185">Reference proteome</keyword>
<dbReference type="GO" id="GO:0031048">
    <property type="term" value="P:regulatory ncRNA-mediated heterochromatin formation"/>
    <property type="evidence" value="ECO:0007669"/>
    <property type="project" value="TreeGrafter"/>
</dbReference>
<evidence type="ECO:0000256" key="2">
    <source>
        <dbReference type="ARBA" id="ARBA00009265"/>
    </source>
</evidence>
<protein>
    <submittedName>
        <fullName evidence="5">DUF1740-domain-containing protein</fullName>
    </submittedName>
</protein>
<feature type="compositionally biased region" description="Basic residues" evidence="4">
    <location>
        <begin position="47"/>
        <end position="59"/>
    </location>
</feature>
<comment type="subcellular location">
    <subcellularLocation>
        <location evidence="1">Nucleus</location>
    </subcellularLocation>
</comment>
<reference evidence="6" key="1">
    <citation type="journal article" date="2018" name="Proc. Natl. Acad. Sci. U.S.A.">
        <title>Linking secondary metabolites to gene clusters through genome sequencing of six diverse Aspergillus species.</title>
        <authorList>
            <person name="Kaerboelling I."/>
            <person name="Vesth T.C."/>
            <person name="Frisvad J.C."/>
            <person name="Nybo J.L."/>
            <person name="Theobald S."/>
            <person name="Kuo A."/>
            <person name="Bowyer P."/>
            <person name="Matsuda Y."/>
            <person name="Mondo S."/>
            <person name="Lyhne E.K."/>
            <person name="Kogle M.E."/>
            <person name="Clum A."/>
            <person name="Lipzen A."/>
            <person name="Salamov A."/>
            <person name="Ngan C.Y."/>
            <person name="Daum C."/>
            <person name="Chiniquy J."/>
            <person name="Barry K."/>
            <person name="LaButti K."/>
            <person name="Haridas S."/>
            <person name="Simmons B.A."/>
            <person name="Magnuson J.K."/>
            <person name="Mortensen U.H."/>
            <person name="Larsen T.O."/>
            <person name="Grigoriev I.V."/>
            <person name="Baker S.E."/>
            <person name="Andersen M.R."/>
        </authorList>
    </citation>
    <scope>NUCLEOTIDE SEQUENCE [LARGE SCALE GENOMIC DNA]</scope>
    <source>
        <strain evidence="6">IBT 16806</strain>
    </source>
</reference>
<dbReference type="GeneID" id="36531311"/>
<evidence type="ECO:0000313" key="6">
    <source>
        <dbReference type="Proteomes" id="UP000234474"/>
    </source>
</evidence>
<dbReference type="EMBL" id="MSZS01000003">
    <property type="protein sequence ID" value="PKX94983.1"/>
    <property type="molecule type" value="Genomic_DNA"/>
</dbReference>
<dbReference type="InterPro" id="IPR011990">
    <property type="entry name" value="TPR-like_helical_dom_sf"/>
</dbReference>
<feature type="region of interest" description="Disordered" evidence="4">
    <location>
        <begin position="239"/>
        <end position="269"/>
    </location>
</feature>
<accession>A0A2I1CBH2</accession>
<dbReference type="Proteomes" id="UP000234474">
    <property type="component" value="Unassembled WGS sequence"/>
</dbReference>
<dbReference type="SUPFAM" id="SSF48452">
    <property type="entry name" value="TPR-like"/>
    <property type="match status" value="1"/>
</dbReference>
<feature type="region of interest" description="Disordered" evidence="4">
    <location>
        <begin position="214"/>
        <end position="233"/>
    </location>
</feature>
<dbReference type="Gene3D" id="1.25.40.10">
    <property type="entry name" value="Tetratricopeptide repeat domain"/>
    <property type="match status" value="1"/>
</dbReference>
<feature type="compositionally biased region" description="Basic and acidic residues" evidence="4">
    <location>
        <begin position="60"/>
        <end position="95"/>
    </location>
</feature>
<gene>
    <name evidence="5" type="ORF">P174DRAFT_403377</name>
</gene>